<organism evidence="2 3">
    <name type="scientific">Rhodococcus jostii</name>
    <dbReference type="NCBI Taxonomy" id="132919"/>
    <lineage>
        <taxon>Bacteria</taxon>
        <taxon>Bacillati</taxon>
        <taxon>Actinomycetota</taxon>
        <taxon>Actinomycetes</taxon>
        <taxon>Mycobacteriales</taxon>
        <taxon>Nocardiaceae</taxon>
        <taxon>Rhodococcus</taxon>
    </lineage>
</organism>
<keyword evidence="1" id="KW-1133">Transmembrane helix</keyword>
<keyword evidence="1" id="KW-0472">Membrane</keyword>
<sequence>MAPDGISVPASGVAVAKSAPNRGGHAVAAGFILPAAGLLVSVHGTVRYRVICRQLEAGEFAPATVTAIVLSSAVTLLALLAVVVLP</sequence>
<dbReference type="Proteomes" id="UP000183407">
    <property type="component" value="Unassembled WGS sequence"/>
</dbReference>
<dbReference type="EMBL" id="FNTL01000002">
    <property type="protein sequence ID" value="SEB38976.1"/>
    <property type="molecule type" value="Genomic_DNA"/>
</dbReference>
<evidence type="ECO:0000313" key="3">
    <source>
        <dbReference type="Proteomes" id="UP000183407"/>
    </source>
</evidence>
<keyword evidence="1" id="KW-0812">Transmembrane</keyword>
<feature type="transmembrane region" description="Helical" evidence="1">
    <location>
        <begin position="26"/>
        <end position="48"/>
    </location>
</feature>
<proteinExistence type="predicted"/>
<dbReference type="RefSeq" id="WP_240319597.1">
    <property type="nucleotide sequence ID" value="NZ_FNTL01000002.1"/>
</dbReference>
<accession>A0A1H4IZ83</accession>
<evidence type="ECO:0000313" key="2">
    <source>
        <dbReference type="EMBL" id="SEB38976.1"/>
    </source>
</evidence>
<name>A0A1H4IZ83_RHOJO</name>
<evidence type="ECO:0000256" key="1">
    <source>
        <dbReference type="SAM" id="Phobius"/>
    </source>
</evidence>
<gene>
    <name evidence="2" type="ORF">SAMN04490220_0649</name>
</gene>
<protein>
    <submittedName>
        <fullName evidence="2">Putative membrane protein</fullName>
    </submittedName>
</protein>
<reference evidence="3" key="1">
    <citation type="submission" date="2016-10" db="EMBL/GenBank/DDBJ databases">
        <authorList>
            <person name="Varghese N."/>
        </authorList>
    </citation>
    <scope>NUCLEOTIDE SEQUENCE [LARGE SCALE GENOMIC DNA]</scope>
    <source>
        <strain evidence="3">DSM 44719</strain>
    </source>
</reference>
<dbReference type="AlphaFoldDB" id="A0A1H4IZ83"/>
<feature type="transmembrane region" description="Helical" evidence="1">
    <location>
        <begin position="60"/>
        <end position="85"/>
    </location>
</feature>